<sequence length="425" mass="44788">MTRETDALRAPYRPVRPVGAADDGPWPGLLVGLPSGERRVLVDAKVLGREWRGWDAAPHGHVLSPVDVVRRSDGHDVALPVCSERITDLLARRAANGPPLMPGESVTLAVSVLRGFAELRDPAAVTGEWWLTDAGRPVFVTDAAPRSLRDASLSLLSGTAGRPHEAWDAASAAIAAERPSAIELERAEARLFDVAEPLAITTAPAGSGGVRALARHDRHDEAAEESVGRPRPWDGLLRHVDSDLADLVSRATTRVWRRATSTRASSRRAPLLVAGAAAAAVLGVGLFWPSGGDDAATAEVPAPAATATIAPEAATPTGSADPADAVGEVETDLSRVAGELLHRRLACRGEIDCLADVMVDPESSWAAGPVDAPREERSIALLDDFGGVAVLRVDAVDGAAAQLVVIERRDDEWLLRDVHDAAQQP</sequence>
<comment type="caution">
    <text evidence="1">The sequence shown here is derived from an EMBL/GenBank/DDBJ whole genome shotgun (WGS) entry which is preliminary data.</text>
</comment>
<dbReference type="Proteomes" id="UP000602532">
    <property type="component" value="Unassembled WGS sequence"/>
</dbReference>
<reference evidence="1 2" key="1">
    <citation type="submission" date="2020-08" db="EMBL/GenBank/DDBJ databases">
        <title>A Genomic Blueprint of the Chicken Gut Microbiome.</title>
        <authorList>
            <person name="Gilroy R."/>
            <person name="Ravi A."/>
            <person name="Getino M."/>
            <person name="Pursley I."/>
            <person name="Horton D.L."/>
            <person name="Alikhan N.-F."/>
            <person name="Baker D."/>
            <person name="Gharbi K."/>
            <person name="Hall N."/>
            <person name="Watson M."/>
            <person name="Adriaenssens E.M."/>
            <person name="Foster-Nyarko E."/>
            <person name="Jarju S."/>
            <person name="Secka A."/>
            <person name="Antonio M."/>
            <person name="Oren A."/>
            <person name="Chaudhuri R."/>
            <person name="La Ragione R.M."/>
            <person name="Hildebrand F."/>
            <person name="Pallen M.J."/>
        </authorList>
    </citation>
    <scope>NUCLEOTIDE SEQUENCE [LARGE SCALE GENOMIC DNA]</scope>
    <source>
        <strain evidence="1 2">Sa1CUA4</strain>
    </source>
</reference>
<dbReference type="EMBL" id="JACSPM010000003">
    <property type="protein sequence ID" value="MBD8024069.1"/>
    <property type="molecule type" value="Genomic_DNA"/>
</dbReference>
<name>A0ABR8X484_9MICO</name>
<dbReference type="RefSeq" id="WP_191766386.1">
    <property type="nucleotide sequence ID" value="NZ_JACSPM010000003.1"/>
</dbReference>
<keyword evidence="2" id="KW-1185">Reference proteome</keyword>
<gene>
    <name evidence="1" type="ORF">H9622_10750</name>
</gene>
<protein>
    <submittedName>
        <fullName evidence="1">Uncharacterized protein</fullName>
    </submittedName>
</protein>
<proteinExistence type="predicted"/>
<evidence type="ECO:0000313" key="1">
    <source>
        <dbReference type="EMBL" id="MBD8024069.1"/>
    </source>
</evidence>
<evidence type="ECO:0000313" key="2">
    <source>
        <dbReference type="Proteomes" id="UP000602532"/>
    </source>
</evidence>
<organism evidence="1 2">
    <name type="scientific">Microbacterium gallinarum</name>
    <dbReference type="NCBI Taxonomy" id="2762209"/>
    <lineage>
        <taxon>Bacteria</taxon>
        <taxon>Bacillati</taxon>
        <taxon>Actinomycetota</taxon>
        <taxon>Actinomycetes</taxon>
        <taxon>Micrococcales</taxon>
        <taxon>Microbacteriaceae</taxon>
        <taxon>Microbacterium</taxon>
    </lineage>
</organism>
<accession>A0ABR8X484</accession>